<dbReference type="AlphaFoldDB" id="A0A1M7JVS2"/>
<dbReference type="PANTHER" id="PTHR30055:SF234">
    <property type="entry name" value="HTH-TYPE TRANSCRIPTIONAL REGULATOR BETI"/>
    <property type="match status" value="1"/>
</dbReference>
<reference evidence="6 7" key="1">
    <citation type="submission" date="2016-11" db="EMBL/GenBank/DDBJ databases">
        <authorList>
            <person name="Jaros S."/>
            <person name="Januszkiewicz K."/>
            <person name="Wedrychowicz H."/>
        </authorList>
    </citation>
    <scope>NUCLEOTIDE SEQUENCE [LARGE SCALE GENOMIC DNA]</scope>
    <source>
        <strain evidence="6 7">LMG 26898</strain>
    </source>
</reference>
<dbReference type="GO" id="GO:0003700">
    <property type="term" value="F:DNA-binding transcription factor activity"/>
    <property type="evidence" value="ECO:0007669"/>
    <property type="project" value="TreeGrafter"/>
</dbReference>
<proteinExistence type="predicted"/>
<dbReference type="InterPro" id="IPR001647">
    <property type="entry name" value="HTH_TetR"/>
</dbReference>
<dbReference type="InterPro" id="IPR050109">
    <property type="entry name" value="HTH-type_TetR-like_transc_reg"/>
</dbReference>
<dbReference type="OrthoDB" id="4541465at2"/>
<keyword evidence="1" id="KW-0805">Transcription regulation</keyword>
<evidence type="ECO:0000256" key="1">
    <source>
        <dbReference type="ARBA" id="ARBA00023015"/>
    </source>
</evidence>
<dbReference type="GO" id="GO:0000976">
    <property type="term" value="F:transcription cis-regulatory region binding"/>
    <property type="evidence" value="ECO:0007669"/>
    <property type="project" value="TreeGrafter"/>
</dbReference>
<evidence type="ECO:0000259" key="5">
    <source>
        <dbReference type="PROSITE" id="PS50977"/>
    </source>
</evidence>
<dbReference type="PRINTS" id="PR00455">
    <property type="entry name" value="HTHTETR"/>
</dbReference>
<protein>
    <submittedName>
        <fullName evidence="6">Transcriptional regulator, TetR family</fullName>
    </submittedName>
</protein>
<feature type="DNA-binding region" description="H-T-H motif" evidence="4">
    <location>
        <begin position="28"/>
        <end position="47"/>
    </location>
</feature>
<evidence type="ECO:0000256" key="3">
    <source>
        <dbReference type="ARBA" id="ARBA00023163"/>
    </source>
</evidence>
<accession>A0A1M7JVS2</accession>
<dbReference type="EMBL" id="FRDA01000001">
    <property type="protein sequence ID" value="SHM56813.1"/>
    <property type="molecule type" value="Genomic_DNA"/>
</dbReference>
<sequence length="201" mass="22343">MKVLSPSASRICDIALVHFAERGYDASSLNEIAVVAGMRKPSLYAHFKSKDDLFDAALNLALVTERLYIEEIFANVPANNEQPGKLYTDSLSNRYESSAALRFLLRTAFFPPLELKASVTTGFESYLDRLRELFGASLENTYPALSATEISMFQDAYIGVIDSLHVELIYCSEGAYCRRLAALWRILGDSLSLAVRKMAHG</sequence>
<name>A0A1M7JVS2_9PSED</name>
<evidence type="ECO:0000256" key="2">
    <source>
        <dbReference type="ARBA" id="ARBA00023125"/>
    </source>
</evidence>
<dbReference type="Gene3D" id="1.10.357.10">
    <property type="entry name" value="Tetracycline Repressor, domain 2"/>
    <property type="match status" value="1"/>
</dbReference>
<organism evidence="6 7">
    <name type="scientific">Pseudomonas asturiensis</name>
    <dbReference type="NCBI Taxonomy" id="1190415"/>
    <lineage>
        <taxon>Bacteria</taxon>
        <taxon>Pseudomonadati</taxon>
        <taxon>Pseudomonadota</taxon>
        <taxon>Gammaproteobacteria</taxon>
        <taxon>Pseudomonadales</taxon>
        <taxon>Pseudomonadaceae</taxon>
        <taxon>Pseudomonas</taxon>
    </lineage>
</organism>
<keyword evidence="3" id="KW-0804">Transcription</keyword>
<dbReference type="STRING" id="1190415.SAMN05216593_101565"/>
<evidence type="ECO:0000256" key="4">
    <source>
        <dbReference type="PROSITE-ProRule" id="PRU00335"/>
    </source>
</evidence>
<evidence type="ECO:0000313" key="7">
    <source>
        <dbReference type="Proteomes" id="UP000183983"/>
    </source>
</evidence>
<dbReference type="Gene3D" id="1.10.10.60">
    <property type="entry name" value="Homeodomain-like"/>
    <property type="match status" value="1"/>
</dbReference>
<dbReference type="Pfam" id="PF00440">
    <property type="entry name" value="TetR_N"/>
    <property type="match status" value="1"/>
</dbReference>
<feature type="domain" description="HTH tetR-type" evidence="5">
    <location>
        <begin position="5"/>
        <end position="65"/>
    </location>
</feature>
<keyword evidence="2 4" id="KW-0238">DNA-binding</keyword>
<dbReference type="PROSITE" id="PS50977">
    <property type="entry name" value="HTH_TETR_2"/>
    <property type="match status" value="1"/>
</dbReference>
<dbReference type="Proteomes" id="UP000183983">
    <property type="component" value="Unassembled WGS sequence"/>
</dbReference>
<dbReference type="RefSeq" id="WP_073162172.1">
    <property type="nucleotide sequence ID" value="NZ_FRDA01000001.1"/>
</dbReference>
<gene>
    <name evidence="6" type="ORF">SAMN05216593_101565</name>
</gene>
<dbReference type="SUPFAM" id="SSF46689">
    <property type="entry name" value="Homeodomain-like"/>
    <property type="match status" value="1"/>
</dbReference>
<dbReference type="PANTHER" id="PTHR30055">
    <property type="entry name" value="HTH-TYPE TRANSCRIPTIONAL REGULATOR RUTR"/>
    <property type="match status" value="1"/>
</dbReference>
<dbReference type="InterPro" id="IPR009057">
    <property type="entry name" value="Homeodomain-like_sf"/>
</dbReference>
<evidence type="ECO:0000313" key="6">
    <source>
        <dbReference type="EMBL" id="SHM56813.1"/>
    </source>
</evidence>